<dbReference type="Pfam" id="PF00096">
    <property type="entry name" value="zf-C2H2"/>
    <property type="match status" value="2"/>
</dbReference>
<feature type="domain" description="C2H2-type" evidence="13">
    <location>
        <begin position="377"/>
        <end position="404"/>
    </location>
</feature>
<keyword evidence="16" id="KW-1185">Reference proteome</keyword>
<reference evidence="15 16" key="1">
    <citation type="journal article" date="2015" name="Nat. Commun.">
        <title>Outbred genome sequencing and CRISPR/Cas9 gene editing in butterflies.</title>
        <authorList>
            <person name="Li X."/>
            <person name="Fan D."/>
            <person name="Zhang W."/>
            <person name="Liu G."/>
            <person name="Zhang L."/>
            <person name="Zhao L."/>
            <person name="Fang X."/>
            <person name="Chen L."/>
            <person name="Dong Y."/>
            <person name="Chen Y."/>
            <person name="Ding Y."/>
            <person name="Zhao R."/>
            <person name="Feng M."/>
            <person name="Zhu Y."/>
            <person name="Feng Y."/>
            <person name="Jiang X."/>
            <person name="Zhu D."/>
            <person name="Xiang H."/>
            <person name="Feng X."/>
            <person name="Li S."/>
            <person name="Wang J."/>
            <person name="Zhang G."/>
            <person name="Kronforst M.R."/>
            <person name="Wang W."/>
        </authorList>
    </citation>
    <scope>NUCLEOTIDE SEQUENCE [LARGE SCALE GENOMIC DNA]</scope>
    <source>
        <strain evidence="15">Ya'a_city_454_Pm</strain>
        <tissue evidence="15">Whole body</tissue>
    </source>
</reference>
<feature type="domain" description="C2H2-type" evidence="13">
    <location>
        <begin position="349"/>
        <end position="376"/>
    </location>
</feature>
<evidence type="ECO:0000256" key="6">
    <source>
        <dbReference type="ARBA" id="ARBA00023015"/>
    </source>
</evidence>
<dbReference type="InterPro" id="IPR012934">
    <property type="entry name" value="Znf_AD"/>
</dbReference>
<evidence type="ECO:0000256" key="4">
    <source>
        <dbReference type="ARBA" id="ARBA00022771"/>
    </source>
</evidence>
<dbReference type="GO" id="GO:0005634">
    <property type="term" value="C:nucleus"/>
    <property type="evidence" value="ECO:0007669"/>
    <property type="project" value="UniProtKB-SubCell"/>
</dbReference>
<evidence type="ECO:0000259" key="14">
    <source>
        <dbReference type="PROSITE" id="PS51915"/>
    </source>
</evidence>
<feature type="domain" description="ZAD" evidence="14">
    <location>
        <begin position="7"/>
        <end position="84"/>
    </location>
</feature>
<feature type="compositionally biased region" description="Polar residues" evidence="12">
    <location>
        <begin position="468"/>
        <end position="478"/>
    </location>
</feature>
<evidence type="ECO:0000256" key="9">
    <source>
        <dbReference type="ARBA" id="ARBA00023242"/>
    </source>
</evidence>
<feature type="domain" description="C2H2-type" evidence="13">
    <location>
        <begin position="433"/>
        <end position="456"/>
    </location>
</feature>
<keyword evidence="4 10" id="KW-0863">Zinc-finger</keyword>
<evidence type="ECO:0000256" key="3">
    <source>
        <dbReference type="ARBA" id="ARBA00022737"/>
    </source>
</evidence>
<feature type="binding site" evidence="11">
    <location>
        <position position="60"/>
    </location>
    <ligand>
        <name>Zn(2+)</name>
        <dbReference type="ChEBI" id="CHEBI:29105"/>
    </ligand>
</feature>
<dbReference type="GO" id="GO:0008270">
    <property type="term" value="F:zinc ion binding"/>
    <property type="evidence" value="ECO:0007669"/>
    <property type="project" value="UniProtKB-UniRule"/>
</dbReference>
<dbReference type="SUPFAM" id="SSF48695">
    <property type="entry name" value="Multiheme cytochromes"/>
    <property type="match status" value="1"/>
</dbReference>
<dbReference type="AlphaFoldDB" id="A0A0N1I7R1"/>
<dbReference type="Gene3D" id="3.30.160.60">
    <property type="entry name" value="Classic Zinc Finger"/>
    <property type="match status" value="6"/>
</dbReference>
<dbReference type="PANTHER" id="PTHR24393:SF34">
    <property type="entry name" value="PR_SET DOMAIN 13"/>
    <property type="match status" value="1"/>
</dbReference>
<dbReference type="FunFam" id="3.30.160.60:FF:000325">
    <property type="entry name" value="ZFP90 zinc finger protein"/>
    <property type="match status" value="1"/>
</dbReference>
<keyword evidence="2 11" id="KW-0479">Metal-binding</keyword>
<dbReference type="PANTHER" id="PTHR24393">
    <property type="entry name" value="ZINC FINGER PROTEIN"/>
    <property type="match status" value="1"/>
</dbReference>
<dbReference type="PROSITE" id="PS50157">
    <property type="entry name" value="ZINC_FINGER_C2H2_2"/>
    <property type="match status" value="7"/>
</dbReference>
<dbReference type="GO" id="GO:0000978">
    <property type="term" value="F:RNA polymerase II cis-regulatory region sequence-specific DNA binding"/>
    <property type="evidence" value="ECO:0007669"/>
    <property type="project" value="TreeGrafter"/>
</dbReference>
<evidence type="ECO:0000256" key="8">
    <source>
        <dbReference type="ARBA" id="ARBA00023163"/>
    </source>
</evidence>
<feature type="binding site" evidence="11">
    <location>
        <position position="12"/>
    </location>
    <ligand>
        <name>Zn(2+)</name>
        <dbReference type="ChEBI" id="CHEBI:29105"/>
    </ligand>
</feature>
<sequence length="489" mass="57491">MEKEGITYCLLCAQIKCFSKLINLHTDGMLQKTAIKLSRLNISYDDLDDKKLPRMICISCMEKLDKAFEFVSEVDKALIMLKELYENKLKKDDSSTETQESDVRDSESKYSVYIKPEDTQSSDSEASCDSLGKKRDTSSERSLSDVVEKESDISSKELTWNDYIWTCAYCETQFSTLEELQTHSMQYHQCCNAYKCYDCKIWKMNLKQFIIHVKSHKKYLKVVCHKCNKKFMFACHVHMHMKTAHATKSPFVCLGCDVDFLNQEELSNHSQAFYKNKRRKYIPLRIKSNTNNLYCITCKKSYKTKGTLHAHLLTHTDRKREHICEKCGKGFLRKRDLVEHTSIHDERIHQCKVCQMKFKTLRILKQHESIHSAEKPFKCDECGREFRLKNQLTTHSIIHTDSRPHECTYCDKKFRFRSVLHLHLRQHTGEKPYSCDICVRKFTNWPNYNVHMKRMHKINMAKKKLPANGTSNNQLTSKITKDLTNETLE</sequence>
<evidence type="ECO:0000256" key="5">
    <source>
        <dbReference type="ARBA" id="ARBA00022833"/>
    </source>
</evidence>
<evidence type="ECO:0000256" key="1">
    <source>
        <dbReference type="ARBA" id="ARBA00004123"/>
    </source>
</evidence>
<accession>A0A0N1I7R1</accession>
<evidence type="ECO:0000259" key="13">
    <source>
        <dbReference type="PROSITE" id="PS50157"/>
    </source>
</evidence>
<evidence type="ECO:0000256" key="10">
    <source>
        <dbReference type="PROSITE-ProRule" id="PRU00042"/>
    </source>
</evidence>
<evidence type="ECO:0000313" key="15">
    <source>
        <dbReference type="EMBL" id="KPJ10606.1"/>
    </source>
</evidence>
<dbReference type="SMART" id="SM00868">
    <property type="entry name" value="zf-AD"/>
    <property type="match status" value="1"/>
</dbReference>
<proteinExistence type="predicted"/>
<dbReference type="InterPro" id="IPR013087">
    <property type="entry name" value="Znf_C2H2_type"/>
</dbReference>
<evidence type="ECO:0000256" key="11">
    <source>
        <dbReference type="PROSITE-ProRule" id="PRU01263"/>
    </source>
</evidence>
<feature type="domain" description="C2H2-type" evidence="13">
    <location>
        <begin position="405"/>
        <end position="432"/>
    </location>
</feature>
<dbReference type="InterPro" id="IPR036280">
    <property type="entry name" value="Multihaem_cyt_sf"/>
</dbReference>
<organism evidence="15 16">
    <name type="scientific">Papilio machaon</name>
    <name type="common">Old World swallowtail butterfly</name>
    <dbReference type="NCBI Taxonomy" id="76193"/>
    <lineage>
        <taxon>Eukaryota</taxon>
        <taxon>Metazoa</taxon>
        <taxon>Ecdysozoa</taxon>
        <taxon>Arthropoda</taxon>
        <taxon>Hexapoda</taxon>
        <taxon>Insecta</taxon>
        <taxon>Pterygota</taxon>
        <taxon>Neoptera</taxon>
        <taxon>Endopterygota</taxon>
        <taxon>Lepidoptera</taxon>
        <taxon>Glossata</taxon>
        <taxon>Ditrysia</taxon>
        <taxon>Papilionoidea</taxon>
        <taxon>Papilionidae</taxon>
        <taxon>Papilioninae</taxon>
        <taxon>Papilio</taxon>
    </lineage>
</organism>
<comment type="subcellular location">
    <subcellularLocation>
        <location evidence="1">Nucleus</location>
    </subcellularLocation>
</comment>
<keyword evidence="5 11" id="KW-0862">Zinc</keyword>
<dbReference type="Proteomes" id="UP000053240">
    <property type="component" value="Unassembled WGS sequence"/>
</dbReference>
<keyword evidence="7" id="KW-0238">DNA-binding</keyword>
<feature type="binding site" evidence="11">
    <location>
        <position position="9"/>
    </location>
    <ligand>
        <name>Zn(2+)</name>
        <dbReference type="ChEBI" id="CHEBI:29105"/>
    </ligand>
</feature>
<dbReference type="InParanoid" id="A0A0N1I7R1"/>
<dbReference type="SMART" id="SM00355">
    <property type="entry name" value="ZnF_C2H2"/>
    <property type="match status" value="10"/>
</dbReference>
<dbReference type="OrthoDB" id="3437960at2759"/>
<feature type="domain" description="C2H2-type" evidence="13">
    <location>
        <begin position="293"/>
        <end position="320"/>
    </location>
</feature>
<dbReference type="GO" id="GO:0001228">
    <property type="term" value="F:DNA-binding transcription activator activity, RNA polymerase II-specific"/>
    <property type="evidence" value="ECO:0007669"/>
    <property type="project" value="TreeGrafter"/>
</dbReference>
<evidence type="ECO:0000256" key="12">
    <source>
        <dbReference type="SAM" id="MobiDB-lite"/>
    </source>
</evidence>
<feature type="domain" description="C2H2-type" evidence="13">
    <location>
        <begin position="222"/>
        <end position="250"/>
    </location>
</feature>
<keyword evidence="3" id="KW-0677">Repeat</keyword>
<keyword evidence="6" id="KW-0805">Transcription regulation</keyword>
<dbReference type="FunFam" id="3.30.160.60:FF:000446">
    <property type="entry name" value="Zinc finger protein"/>
    <property type="match status" value="1"/>
</dbReference>
<evidence type="ECO:0000313" key="16">
    <source>
        <dbReference type="Proteomes" id="UP000053240"/>
    </source>
</evidence>
<protein>
    <submittedName>
        <fullName evidence="15">Zinc finger protein 568</fullName>
    </submittedName>
</protein>
<evidence type="ECO:0000256" key="2">
    <source>
        <dbReference type="ARBA" id="ARBA00022723"/>
    </source>
</evidence>
<dbReference type="EMBL" id="KQ460940">
    <property type="protein sequence ID" value="KPJ10606.1"/>
    <property type="molecule type" value="Genomic_DNA"/>
</dbReference>
<dbReference type="FunFam" id="3.30.160.60:FF:000204">
    <property type="entry name" value="Zinc finger protein 331"/>
    <property type="match status" value="1"/>
</dbReference>
<feature type="binding site" evidence="11">
    <location>
        <position position="57"/>
    </location>
    <ligand>
        <name>Zn(2+)</name>
        <dbReference type="ChEBI" id="CHEBI:29105"/>
    </ligand>
</feature>
<evidence type="ECO:0000256" key="7">
    <source>
        <dbReference type="ARBA" id="ARBA00023125"/>
    </source>
</evidence>
<dbReference type="PROSITE" id="PS51915">
    <property type="entry name" value="ZAD"/>
    <property type="match status" value="1"/>
</dbReference>
<gene>
    <name evidence="15" type="ORF">RR48_04551</name>
</gene>
<keyword evidence="9" id="KW-0539">Nucleus</keyword>
<feature type="region of interest" description="Disordered" evidence="12">
    <location>
        <begin position="465"/>
        <end position="489"/>
    </location>
</feature>
<dbReference type="InterPro" id="IPR036236">
    <property type="entry name" value="Znf_C2H2_sf"/>
</dbReference>
<dbReference type="KEGG" id="pmac:106715606"/>
<feature type="domain" description="C2H2-type" evidence="13">
    <location>
        <begin position="322"/>
        <end position="344"/>
    </location>
</feature>
<dbReference type="PROSITE" id="PS00028">
    <property type="entry name" value="ZINC_FINGER_C2H2_1"/>
    <property type="match status" value="8"/>
</dbReference>
<feature type="region of interest" description="Disordered" evidence="12">
    <location>
        <begin position="114"/>
        <end position="136"/>
    </location>
</feature>
<keyword evidence="8" id="KW-0804">Transcription</keyword>
<feature type="compositionally biased region" description="Basic and acidic residues" evidence="12">
    <location>
        <begin position="479"/>
        <end position="489"/>
    </location>
</feature>
<name>A0A0N1I7R1_PAPMA</name>
<dbReference type="SUPFAM" id="SSF57667">
    <property type="entry name" value="beta-beta-alpha zinc fingers"/>
    <property type="match status" value="3"/>
</dbReference>